<protein>
    <submittedName>
        <fullName evidence="2">Uncharacterized protein</fullName>
    </submittedName>
</protein>
<dbReference type="RefSeq" id="WP_139244494.1">
    <property type="nucleotide sequence ID" value="NZ_FNTV01000002.1"/>
</dbReference>
<name>A0A1H5P9H2_9MICC</name>
<dbReference type="AlphaFoldDB" id="A0A1H5P9H2"/>
<feature type="region of interest" description="Disordered" evidence="1">
    <location>
        <begin position="1"/>
        <end position="21"/>
    </location>
</feature>
<dbReference type="Proteomes" id="UP000182725">
    <property type="component" value="Unassembled WGS sequence"/>
</dbReference>
<evidence type="ECO:0000256" key="1">
    <source>
        <dbReference type="SAM" id="MobiDB-lite"/>
    </source>
</evidence>
<evidence type="ECO:0000313" key="3">
    <source>
        <dbReference type="Proteomes" id="UP000182725"/>
    </source>
</evidence>
<organism evidence="2 3">
    <name type="scientific">Arthrobacter alpinus</name>
    <dbReference type="NCBI Taxonomy" id="656366"/>
    <lineage>
        <taxon>Bacteria</taxon>
        <taxon>Bacillati</taxon>
        <taxon>Actinomycetota</taxon>
        <taxon>Actinomycetes</taxon>
        <taxon>Micrococcales</taxon>
        <taxon>Micrococcaceae</taxon>
        <taxon>Arthrobacter</taxon>
    </lineage>
</organism>
<proteinExistence type="predicted"/>
<gene>
    <name evidence="2" type="ORF">SAMN04489740_4005</name>
</gene>
<evidence type="ECO:0000313" key="2">
    <source>
        <dbReference type="EMBL" id="SEF10563.1"/>
    </source>
</evidence>
<dbReference type="EMBL" id="FNTV01000002">
    <property type="protein sequence ID" value="SEF10563.1"/>
    <property type="molecule type" value="Genomic_DNA"/>
</dbReference>
<reference evidence="2 3" key="1">
    <citation type="submission" date="2016-10" db="EMBL/GenBank/DDBJ databases">
        <authorList>
            <person name="de Groot N.N."/>
        </authorList>
    </citation>
    <scope>NUCLEOTIDE SEQUENCE [LARGE SCALE GENOMIC DNA]</scope>
    <source>
        <strain evidence="2 3">DSM 22274</strain>
    </source>
</reference>
<accession>A0A1H5P9H2</accession>
<sequence length="497" mass="54477">MARSSLPGSMTPDEAKEKYGIDLHDPRYEVLEDKEMTGTLWPGNPYMVYPGPGEHNEDTRKTIEVLESLGAWVEVRSVEDMAADGTVLPAGHAWPVVDDVGHEIWAGYDPEKLIRKANDVALTPASVPGAFEAYLKDNFGETVLPEVLRADLEKAFLRNETIRAIGSANALENMTEEIRDILLEDVVLDEVETFAAGVLRLPELTPDEVEAVTYLRANYVAKKAAWTAAAADDPNLLDLAAECETAEFTLARKVEALYQVAANRTFAASPFAVMFGAENTQSLSVEGGLPWESIKPRDYAPANKSEWKHLSEVHKDGNTVGYVDLGNGKEITTLARAKGENEPNSPRDREETLYRVGTDRWLLGKTATEAFQINTSQEISDESALEWLGASGWTVIDHVSDFDYPRSETGPVYLRGSILQSIEKADVIVSENSSLAEPGKAAVTVVGRSELAGELHQQGTSPTNQPRTPLRENTLDAQAHHIVDTLEISTAEHTTLH</sequence>